<dbReference type="Proteomes" id="UP000224460">
    <property type="component" value="Unassembled WGS sequence"/>
</dbReference>
<comment type="caution">
    <text evidence="1">The sequence shown here is derived from an EMBL/GenBank/DDBJ whole genome shotgun (WGS) entry which is preliminary data.</text>
</comment>
<gene>
    <name evidence="1" type="ORF">CS063_10390</name>
</gene>
<evidence type="ECO:0000313" key="2">
    <source>
        <dbReference type="Proteomes" id="UP000224460"/>
    </source>
</evidence>
<organism evidence="1 2">
    <name type="scientific">Sporanaerobium hydrogeniformans</name>
    <dbReference type="NCBI Taxonomy" id="3072179"/>
    <lineage>
        <taxon>Bacteria</taxon>
        <taxon>Bacillati</taxon>
        <taxon>Bacillota</taxon>
        <taxon>Clostridia</taxon>
        <taxon>Lachnospirales</taxon>
        <taxon>Lachnospiraceae</taxon>
        <taxon>Sporanaerobium</taxon>
    </lineage>
</organism>
<sequence length="298" mass="34347">MENFNRSFFKEQGIHGDLLFPMKIYPTHLDKNSPTMCLHWHDEMELIHVHSGSGNLSINLKNYPIKTGDLIIIPPQCIHSGKTHISSCLDYDAIVFHLDMLRSAAMDSVTMDFITPLIGGELTLPIVLHEDSLHYASIRHTLISIVESYQIRSPVYQLEIKASLFQLFALLYGHGFIQKVPVTENIHTVRIEKIKIAIQYILEHYNEDLPIQTLANLLQYSEYHFIRFFKEQTGFTCIHYINTVRLQNACELLLSTSLSVTEIALEVGFQNISYFIRTFKAKYNCTPNAYRKKYVSST</sequence>
<evidence type="ECO:0000313" key="1">
    <source>
        <dbReference type="EMBL" id="PHV70488.1"/>
    </source>
</evidence>
<name>A0AC61DBS0_9FIRM</name>
<keyword evidence="2" id="KW-1185">Reference proteome</keyword>
<accession>A0AC61DBS0</accession>
<protein>
    <submittedName>
        <fullName evidence="1">AraC family transcriptional regulator</fullName>
    </submittedName>
</protein>
<dbReference type="EMBL" id="PEDL01000010">
    <property type="protein sequence ID" value="PHV70488.1"/>
    <property type="molecule type" value="Genomic_DNA"/>
</dbReference>
<reference evidence="1" key="1">
    <citation type="submission" date="2017-10" db="EMBL/GenBank/DDBJ databases">
        <title>Genome sequence of cellulolytic Lachnospiraceae bacterium XHS1971 isolated from hotspring sediment.</title>
        <authorList>
            <person name="Vasudevan G."/>
            <person name="Joshi A.J."/>
            <person name="Hivarkar S."/>
            <person name="Lanjekar V.B."/>
            <person name="Dhakephalkar P.K."/>
            <person name="Dagar S."/>
        </authorList>
    </citation>
    <scope>NUCLEOTIDE SEQUENCE</scope>
    <source>
        <strain evidence="1">XHS1971</strain>
    </source>
</reference>
<proteinExistence type="predicted"/>